<dbReference type="InterPro" id="IPR012223">
    <property type="entry name" value="TEII"/>
</dbReference>
<dbReference type="KEGG" id="apes:FOC84_32785"/>
<evidence type="ECO:0000313" key="3">
    <source>
        <dbReference type="EMBL" id="QKH39460.1"/>
    </source>
</evidence>
<dbReference type="Pfam" id="PF00975">
    <property type="entry name" value="Thioesterase"/>
    <property type="match status" value="1"/>
</dbReference>
<dbReference type="InterPro" id="IPR029058">
    <property type="entry name" value="AB_hydrolase_fold"/>
</dbReference>
<dbReference type="SUPFAM" id="SSF53474">
    <property type="entry name" value="alpha/beta-Hydrolases"/>
    <property type="match status" value="1"/>
</dbReference>
<dbReference type="EMBL" id="CP053985">
    <property type="protein sequence ID" value="QKH39460.1"/>
    <property type="molecule type" value="Genomic_DNA"/>
</dbReference>
<dbReference type="PANTHER" id="PTHR11487">
    <property type="entry name" value="THIOESTERASE"/>
    <property type="match status" value="1"/>
</dbReference>
<proteinExistence type="inferred from homology"/>
<reference evidence="3 4" key="1">
    <citation type="submission" date="2020-05" db="EMBL/GenBank/DDBJ databases">
        <title>FDA dAtabase for Regulatory Grade micrObial Sequences (FDA-ARGOS): Supporting development and validation of Infectious Disease Dx tests.</title>
        <authorList>
            <person name="Sproer C."/>
            <person name="Gronow S."/>
            <person name="Severitt S."/>
            <person name="Schroder I."/>
            <person name="Tallon L."/>
            <person name="Sadzewicz L."/>
            <person name="Zhao X."/>
            <person name="Vavikolanu K."/>
            <person name="Mehta A."/>
            <person name="Aluvathingal J."/>
            <person name="Nadendla S."/>
            <person name="Myers T."/>
            <person name="Yan Y."/>
            <person name="Sichtig H."/>
        </authorList>
    </citation>
    <scope>NUCLEOTIDE SEQUENCE [LARGE SCALE GENOMIC DNA]</scope>
    <source>
        <strain evidence="3 4">FDAARGOS_790</strain>
    </source>
</reference>
<accession>A0A7D4I460</accession>
<gene>
    <name evidence="3" type="ORF">FOC84_32785</name>
</gene>
<dbReference type="Proteomes" id="UP000500970">
    <property type="component" value="Chromosome"/>
</dbReference>
<dbReference type="AlphaFoldDB" id="A0A7D4I460"/>
<feature type="domain" description="Thioesterase" evidence="2">
    <location>
        <begin position="12"/>
        <end position="230"/>
    </location>
</feature>
<evidence type="ECO:0000313" key="4">
    <source>
        <dbReference type="Proteomes" id="UP000500970"/>
    </source>
</evidence>
<dbReference type="InterPro" id="IPR001031">
    <property type="entry name" value="Thioesterase"/>
</dbReference>
<evidence type="ECO:0000256" key="1">
    <source>
        <dbReference type="ARBA" id="ARBA00007169"/>
    </source>
</evidence>
<evidence type="ECO:0000259" key="2">
    <source>
        <dbReference type="Pfam" id="PF00975"/>
    </source>
</evidence>
<organism evidence="3 4">
    <name type="scientific">Achromobacter pestifer</name>
    <dbReference type="NCBI Taxonomy" id="1353889"/>
    <lineage>
        <taxon>Bacteria</taxon>
        <taxon>Pseudomonadati</taxon>
        <taxon>Pseudomonadota</taxon>
        <taxon>Betaproteobacteria</taxon>
        <taxon>Burkholderiales</taxon>
        <taxon>Alcaligenaceae</taxon>
        <taxon>Achromobacter</taxon>
    </lineage>
</organism>
<dbReference type="PANTHER" id="PTHR11487:SF0">
    <property type="entry name" value="S-ACYL FATTY ACID SYNTHASE THIOESTERASE, MEDIUM CHAIN"/>
    <property type="match status" value="1"/>
</dbReference>
<comment type="similarity">
    <text evidence="1">Belongs to the thioesterase family.</text>
</comment>
<dbReference type="Gene3D" id="3.40.50.1820">
    <property type="entry name" value="alpha/beta hydrolase"/>
    <property type="match status" value="1"/>
</dbReference>
<sequence>MSGSTHTPSIDLLALPCAGASATMYLRWRRLLPEWIRVVPVELPGRGARTGEPYVEDFARLVARICDEQATAMQNRYALFGHSMGALLAHAVAQRQHALAQPMPQAVFVSGSPAPSRRDPDRFAGMDNDSALMADLRKQGGTPDAVFESTELLRLTLDALAADYRVCGSFRYHPSEPLAVPMHTFAGRQDDIHPERIGAWRQETRHTFTLDWFEGGHFFIRQQEQQVLAVIVRELARLFSGVGHAAAASA</sequence>
<dbReference type="RefSeq" id="WP_173149711.1">
    <property type="nucleotide sequence ID" value="NZ_CP053985.1"/>
</dbReference>
<keyword evidence="4" id="KW-1185">Reference proteome</keyword>
<name>A0A7D4I460_9BURK</name>
<protein>
    <submittedName>
        <fullName evidence="3">Thioesterase</fullName>
    </submittedName>
</protein>
<dbReference type="GO" id="GO:0008610">
    <property type="term" value="P:lipid biosynthetic process"/>
    <property type="evidence" value="ECO:0007669"/>
    <property type="project" value="TreeGrafter"/>
</dbReference>